<name>A0A9N9KY96_9HELO</name>
<evidence type="ECO:0008006" key="4">
    <source>
        <dbReference type="Google" id="ProtNLM"/>
    </source>
</evidence>
<accession>A0A9N9KY96</accession>
<dbReference type="OrthoDB" id="8033832at2759"/>
<dbReference type="Gene3D" id="3.30.70.330">
    <property type="match status" value="1"/>
</dbReference>
<feature type="compositionally biased region" description="Polar residues" evidence="1">
    <location>
        <begin position="300"/>
        <end position="328"/>
    </location>
</feature>
<keyword evidence="3" id="KW-1185">Reference proteome</keyword>
<comment type="caution">
    <text evidence="2">The sequence shown here is derived from an EMBL/GenBank/DDBJ whole genome shotgun (WGS) entry which is preliminary data.</text>
</comment>
<feature type="compositionally biased region" description="Polar residues" evidence="1">
    <location>
        <begin position="36"/>
        <end position="48"/>
    </location>
</feature>
<dbReference type="InterPro" id="IPR012677">
    <property type="entry name" value="Nucleotide-bd_a/b_plait_sf"/>
</dbReference>
<protein>
    <recommendedName>
        <fullName evidence="4">Nup53p-like protein</fullName>
    </recommendedName>
</protein>
<dbReference type="Proteomes" id="UP000696280">
    <property type="component" value="Unassembled WGS sequence"/>
</dbReference>
<dbReference type="EMBL" id="CAJVRL010000056">
    <property type="protein sequence ID" value="CAG8954315.1"/>
    <property type="molecule type" value="Genomic_DNA"/>
</dbReference>
<dbReference type="AlphaFoldDB" id="A0A9N9KY96"/>
<evidence type="ECO:0000256" key="1">
    <source>
        <dbReference type="SAM" id="MobiDB-lite"/>
    </source>
</evidence>
<reference evidence="2" key="1">
    <citation type="submission" date="2021-07" db="EMBL/GenBank/DDBJ databases">
        <authorList>
            <person name="Durling M."/>
        </authorList>
    </citation>
    <scope>NUCLEOTIDE SEQUENCE</scope>
</reference>
<feature type="region of interest" description="Disordered" evidence="1">
    <location>
        <begin position="36"/>
        <end position="71"/>
    </location>
</feature>
<evidence type="ECO:0000313" key="3">
    <source>
        <dbReference type="Proteomes" id="UP000696280"/>
    </source>
</evidence>
<sequence length="436" mass="47779">MPPLILHNVPDEELYVGEDGIQRPYAMLFPGNESNPLISRSRKNTFTESGSFGKSTRRSRSRTGTPAARREDPTLEAANAIFSNFMTSRVATAPETQRPTSLSASVSQPNLLGSTALATNDTNSTAPLRYVHKEPTEVILRGFRASHQYAALREYERIGGRICEDYPRDPPLEQRRYKSDLRDPASLRTQPMTAEEKAKAMRFAGGEHWIKITFESAEGAEAAVDASPQTIQGHLVFAELYRGVPPIADEAVPLGGRGNTFGAPSGKGIFGATRQPSSLSRSHTTPAMTQIGRGMGIHTISPSGSNTSSQTLESATLSHAGTSTSSGTVMPDPPVQQASTQNATPEVYCRGIRTAKRIQLLPAEQALLPQKSYGRRVMAQIPFLSWFTGDMIGSTVPRTENGEFDYARASMYWLLIYWLDRLCFGIFEVSTKEKEE</sequence>
<feature type="region of interest" description="Disordered" evidence="1">
    <location>
        <begin position="298"/>
        <end position="343"/>
    </location>
</feature>
<organism evidence="2 3">
    <name type="scientific">Hymenoscyphus fraxineus</name>
    <dbReference type="NCBI Taxonomy" id="746836"/>
    <lineage>
        <taxon>Eukaryota</taxon>
        <taxon>Fungi</taxon>
        <taxon>Dikarya</taxon>
        <taxon>Ascomycota</taxon>
        <taxon>Pezizomycotina</taxon>
        <taxon>Leotiomycetes</taxon>
        <taxon>Helotiales</taxon>
        <taxon>Helotiaceae</taxon>
        <taxon>Hymenoscyphus</taxon>
    </lineage>
</organism>
<evidence type="ECO:0000313" key="2">
    <source>
        <dbReference type="EMBL" id="CAG8954315.1"/>
    </source>
</evidence>
<proteinExistence type="predicted"/>
<gene>
    <name evidence="2" type="ORF">HYFRA_00005938</name>
</gene>